<keyword evidence="1" id="KW-0732">Signal</keyword>
<feature type="signal peptide" evidence="1">
    <location>
        <begin position="1"/>
        <end position="27"/>
    </location>
</feature>
<protein>
    <submittedName>
        <fullName evidence="2">Uncharacterized protein</fullName>
    </submittedName>
</protein>
<keyword evidence="3" id="KW-1185">Reference proteome</keyword>
<comment type="caution">
    <text evidence="2">The sequence shown here is derived from an EMBL/GenBank/DDBJ whole genome shotgun (WGS) entry which is preliminary data.</text>
</comment>
<proteinExistence type="predicted"/>
<organism evidence="2 3">
    <name type="scientific">Allacma fusca</name>
    <dbReference type="NCBI Taxonomy" id="39272"/>
    <lineage>
        <taxon>Eukaryota</taxon>
        <taxon>Metazoa</taxon>
        <taxon>Ecdysozoa</taxon>
        <taxon>Arthropoda</taxon>
        <taxon>Hexapoda</taxon>
        <taxon>Collembola</taxon>
        <taxon>Symphypleona</taxon>
        <taxon>Sminthuridae</taxon>
        <taxon>Allacma</taxon>
    </lineage>
</organism>
<accession>A0A8J2NYS1</accession>
<dbReference type="Proteomes" id="UP000708208">
    <property type="component" value="Unassembled WGS sequence"/>
</dbReference>
<dbReference type="AlphaFoldDB" id="A0A8J2NYS1"/>
<evidence type="ECO:0000313" key="2">
    <source>
        <dbReference type="EMBL" id="CAG7731613.1"/>
    </source>
</evidence>
<sequence>MATQEWCRRVCIMALVGSLFVLTEVAGKPGPVGYGSYDNYNHGPSYNLIPEQPVVKKVVDFYAKPKYSFGYEVEDYYNQLSHGSYWLCCSTVLCGWRIYSGKFVMVM</sequence>
<name>A0A8J2NYS1_9HEXA</name>
<evidence type="ECO:0000313" key="3">
    <source>
        <dbReference type="Proteomes" id="UP000708208"/>
    </source>
</evidence>
<evidence type="ECO:0000256" key="1">
    <source>
        <dbReference type="SAM" id="SignalP"/>
    </source>
</evidence>
<gene>
    <name evidence="2" type="ORF">AFUS01_LOCUS20190</name>
</gene>
<feature type="chain" id="PRO_5035281035" evidence="1">
    <location>
        <begin position="28"/>
        <end position="107"/>
    </location>
</feature>
<reference evidence="2" key="1">
    <citation type="submission" date="2021-06" db="EMBL/GenBank/DDBJ databases">
        <authorList>
            <person name="Hodson N. C."/>
            <person name="Mongue J. A."/>
            <person name="Jaron S. K."/>
        </authorList>
    </citation>
    <scope>NUCLEOTIDE SEQUENCE</scope>
</reference>
<dbReference type="EMBL" id="CAJVCH010216135">
    <property type="protein sequence ID" value="CAG7731613.1"/>
    <property type="molecule type" value="Genomic_DNA"/>
</dbReference>
<dbReference type="OrthoDB" id="6427684at2759"/>